<dbReference type="InterPro" id="IPR013123">
    <property type="entry name" value="SpoU_subst-bd"/>
</dbReference>
<reference evidence="5 6" key="1">
    <citation type="submission" date="2016-10" db="EMBL/GenBank/DDBJ databases">
        <authorList>
            <person name="de Groot N.N."/>
        </authorList>
    </citation>
    <scope>NUCLEOTIDE SEQUENCE [LARGE SCALE GENOMIC DNA]</scope>
    <source>
        <strain evidence="5 6">DSM 13305</strain>
    </source>
</reference>
<dbReference type="InterPro" id="IPR029026">
    <property type="entry name" value="tRNA_m1G_MTases_N"/>
</dbReference>
<feature type="domain" description="RNA 2-O ribose methyltransferase substrate binding" evidence="4">
    <location>
        <begin position="32"/>
        <end position="108"/>
    </location>
</feature>
<gene>
    <name evidence="5" type="ORF">SAMN04490178_10542</name>
</gene>
<organism evidence="5 6">
    <name type="scientific">Propionispora vibrioides</name>
    <dbReference type="NCBI Taxonomy" id="112903"/>
    <lineage>
        <taxon>Bacteria</taxon>
        <taxon>Bacillati</taxon>
        <taxon>Bacillota</taxon>
        <taxon>Negativicutes</taxon>
        <taxon>Selenomonadales</taxon>
        <taxon>Sporomusaceae</taxon>
        <taxon>Propionispora</taxon>
    </lineage>
</organism>
<comment type="similarity">
    <text evidence="1">Belongs to the class IV-like SAM-binding methyltransferase superfamily. RNA methyltransferase TrmH family.</text>
</comment>
<dbReference type="RefSeq" id="WP_091744735.1">
    <property type="nucleotide sequence ID" value="NZ_FODY01000005.1"/>
</dbReference>
<dbReference type="Pfam" id="PF00588">
    <property type="entry name" value="SpoU_methylase"/>
    <property type="match status" value="1"/>
</dbReference>
<dbReference type="InterPro" id="IPR001537">
    <property type="entry name" value="SpoU_MeTrfase"/>
</dbReference>
<name>A0A1H8SG94_9FIRM</name>
<dbReference type="InterPro" id="IPR029064">
    <property type="entry name" value="Ribosomal_eL30-like_sf"/>
</dbReference>
<evidence type="ECO:0000313" key="5">
    <source>
        <dbReference type="EMBL" id="SEO77595.1"/>
    </source>
</evidence>
<keyword evidence="6" id="KW-1185">Reference proteome</keyword>
<evidence type="ECO:0000259" key="4">
    <source>
        <dbReference type="SMART" id="SM00967"/>
    </source>
</evidence>
<protein>
    <submittedName>
        <fullName evidence="5">RNA methyltransferase, TrmH family</fullName>
    </submittedName>
</protein>
<dbReference type="AlphaFoldDB" id="A0A1H8SG94"/>
<dbReference type="CDD" id="cd18095">
    <property type="entry name" value="SpoU-like_rRNA-MTase"/>
    <property type="match status" value="1"/>
</dbReference>
<dbReference type="Pfam" id="PF22435">
    <property type="entry name" value="MRM3-like_sub_bind"/>
    <property type="match status" value="1"/>
</dbReference>
<sequence length="288" mass="31292">MLERINSLQNQYVKLAASLREKKYREETGLFAVEGIRLVEEAAQSDYCIDLCLCTEKVARNERGQAILAVLGQKKIRLLEVSESVYAKISDTEQPQGIMALVQKQRFCLREVAARQETPFWVVLDHLQDPGNVGAAIRSADAAGCTAVILSPGCADPFAGKTVRASMGSLFHLPILEQVALPDFFRLCKETGVTLLASSLASSDVYFKVDFTPAVAVIFGNEGNGVSQESLAAADQNVYIPLLGKAESLNVSAAVSVILYEAVRQRHYGQRREKIADKGLAVGLGTID</sequence>
<dbReference type="InterPro" id="IPR051259">
    <property type="entry name" value="rRNA_Methyltransferase"/>
</dbReference>
<dbReference type="InterPro" id="IPR053888">
    <property type="entry name" value="MRM3-like_sub_bind"/>
</dbReference>
<dbReference type="InterPro" id="IPR029028">
    <property type="entry name" value="Alpha/beta_knot_MTases"/>
</dbReference>
<dbReference type="PANTHER" id="PTHR43191:SF2">
    <property type="entry name" value="RRNA METHYLTRANSFERASE 3, MITOCHONDRIAL"/>
    <property type="match status" value="1"/>
</dbReference>
<dbReference type="STRING" id="112903.SAMN04490178_10542"/>
<evidence type="ECO:0000313" key="6">
    <source>
        <dbReference type="Proteomes" id="UP000198847"/>
    </source>
</evidence>
<dbReference type="GO" id="GO:0006396">
    <property type="term" value="P:RNA processing"/>
    <property type="evidence" value="ECO:0007669"/>
    <property type="project" value="InterPro"/>
</dbReference>
<evidence type="ECO:0000256" key="2">
    <source>
        <dbReference type="ARBA" id="ARBA00022603"/>
    </source>
</evidence>
<evidence type="ECO:0000256" key="1">
    <source>
        <dbReference type="ARBA" id="ARBA00007228"/>
    </source>
</evidence>
<keyword evidence="2 5" id="KW-0489">Methyltransferase</keyword>
<keyword evidence="3 5" id="KW-0808">Transferase</keyword>
<proteinExistence type="inferred from homology"/>
<dbReference type="GO" id="GO:0005737">
    <property type="term" value="C:cytoplasm"/>
    <property type="evidence" value="ECO:0007669"/>
    <property type="project" value="UniProtKB-ARBA"/>
</dbReference>
<dbReference type="GO" id="GO:0008173">
    <property type="term" value="F:RNA methyltransferase activity"/>
    <property type="evidence" value="ECO:0007669"/>
    <property type="project" value="InterPro"/>
</dbReference>
<dbReference type="SUPFAM" id="SSF75217">
    <property type="entry name" value="alpha/beta knot"/>
    <property type="match status" value="1"/>
</dbReference>
<dbReference type="Gene3D" id="3.40.1280.10">
    <property type="match status" value="1"/>
</dbReference>
<dbReference type="Gene3D" id="3.30.1330.30">
    <property type="match status" value="1"/>
</dbReference>
<accession>A0A1H8SG94</accession>
<dbReference type="GO" id="GO:0032259">
    <property type="term" value="P:methylation"/>
    <property type="evidence" value="ECO:0007669"/>
    <property type="project" value="UniProtKB-KW"/>
</dbReference>
<dbReference type="Proteomes" id="UP000198847">
    <property type="component" value="Unassembled WGS sequence"/>
</dbReference>
<dbReference type="OrthoDB" id="9794400at2"/>
<dbReference type="SMART" id="SM00967">
    <property type="entry name" value="SpoU_sub_bind"/>
    <property type="match status" value="1"/>
</dbReference>
<dbReference type="SUPFAM" id="SSF55315">
    <property type="entry name" value="L30e-like"/>
    <property type="match status" value="1"/>
</dbReference>
<dbReference type="EMBL" id="FODY01000005">
    <property type="protein sequence ID" value="SEO77595.1"/>
    <property type="molecule type" value="Genomic_DNA"/>
</dbReference>
<evidence type="ECO:0000256" key="3">
    <source>
        <dbReference type="ARBA" id="ARBA00022679"/>
    </source>
</evidence>
<dbReference type="PANTHER" id="PTHR43191">
    <property type="entry name" value="RRNA METHYLTRANSFERASE 3"/>
    <property type="match status" value="1"/>
</dbReference>
<dbReference type="GO" id="GO:0003723">
    <property type="term" value="F:RNA binding"/>
    <property type="evidence" value="ECO:0007669"/>
    <property type="project" value="InterPro"/>
</dbReference>